<evidence type="ECO:0000256" key="1">
    <source>
        <dbReference type="SAM" id="SignalP"/>
    </source>
</evidence>
<feature type="domain" description="PrcB C-terminal" evidence="2">
    <location>
        <begin position="97"/>
        <end position="152"/>
    </location>
</feature>
<keyword evidence="1" id="KW-0732">Signal</keyword>
<evidence type="ECO:0000313" key="4">
    <source>
        <dbReference type="Proteomes" id="UP000541810"/>
    </source>
</evidence>
<dbReference type="RefSeq" id="WP_184677157.1">
    <property type="nucleotide sequence ID" value="NZ_JACHGY010000001.1"/>
</dbReference>
<keyword evidence="4" id="KW-1185">Reference proteome</keyword>
<feature type="signal peptide" evidence="1">
    <location>
        <begin position="1"/>
        <end position="19"/>
    </location>
</feature>
<evidence type="ECO:0000313" key="3">
    <source>
        <dbReference type="EMBL" id="MBB6429584.1"/>
    </source>
</evidence>
<reference evidence="3 4" key="1">
    <citation type="submission" date="2020-08" db="EMBL/GenBank/DDBJ databases">
        <title>Genomic Encyclopedia of Type Strains, Phase IV (KMG-IV): sequencing the most valuable type-strain genomes for metagenomic binning, comparative biology and taxonomic classification.</title>
        <authorList>
            <person name="Goeker M."/>
        </authorList>
    </citation>
    <scope>NUCLEOTIDE SEQUENCE [LARGE SCALE GENOMIC DNA]</scope>
    <source>
        <strain evidence="3 4">DSM 103725</strain>
    </source>
</reference>
<protein>
    <recommendedName>
        <fullName evidence="2">PrcB C-terminal domain-containing protein</fullName>
    </recommendedName>
</protein>
<gene>
    <name evidence="3" type="ORF">HNQ40_001390</name>
</gene>
<dbReference type="EMBL" id="JACHGY010000001">
    <property type="protein sequence ID" value="MBB6429584.1"/>
    <property type="molecule type" value="Genomic_DNA"/>
</dbReference>
<evidence type="ECO:0000259" key="2">
    <source>
        <dbReference type="Pfam" id="PF14343"/>
    </source>
</evidence>
<dbReference type="PROSITE" id="PS51257">
    <property type="entry name" value="PROKAR_LIPOPROTEIN"/>
    <property type="match status" value="1"/>
</dbReference>
<dbReference type="Proteomes" id="UP000541810">
    <property type="component" value="Unassembled WGS sequence"/>
</dbReference>
<name>A0A7X0LK88_9BACT</name>
<comment type="caution">
    <text evidence="3">The sequence shown here is derived from an EMBL/GenBank/DDBJ whole genome shotgun (WGS) entry which is preliminary data.</text>
</comment>
<dbReference type="InterPro" id="IPR025748">
    <property type="entry name" value="PrcB_C_dom"/>
</dbReference>
<proteinExistence type="predicted"/>
<feature type="chain" id="PRO_5030526225" description="PrcB C-terminal domain-containing protein" evidence="1">
    <location>
        <begin position="20"/>
        <end position="169"/>
    </location>
</feature>
<sequence>MRLLTVALAATLTCTPMLMLGCAGGGSSASSSTAEETAPPAKVFASPVQIIAKVSGDQMPIESHGVGILDQAAVAGLGLDAAFADAGVPVDLGVQSVVLFSLGQQATGGFAADITGLQLKGDTLYVQGTAEAPASGDAATQAITFPYCAVVTPKLPEGLTVLSDITSLQ</sequence>
<dbReference type="Pfam" id="PF14343">
    <property type="entry name" value="PrcB_C"/>
    <property type="match status" value="1"/>
</dbReference>
<dbReference type="AlphaFoldDB" id="A0A7X0LK88"/>
<organism evidence="3 4">
    <name type="scientific">Algisphaera agarilytica</name>
    <dbReference type="NCBI Taxonomy" id="1385975"/>
    <lineage>
        <taxon>Bacteria</taxon>
        <taxon>Pseudomonadati</taxon>
        <taxon>Planctomycetota</taxon>
        <taxon>Phycisphaerae</taxon>
        <taxon>Phycisphaerales</taxon>
        <taxon>Phycisphaeraceae</taxon>
        <taxon>Algisphaera</taxon>
    </lineage>
</organism>
<accession>A0A7X0LK88</accession>